<reference evidence="10" key="1">
    <citation type="submission" date="2011-12" db="EMBL/GenBank/DDBJ databases">
        <title>The Draft Genome of Lepisosteus oculatus.</title>
        <authorList>
            <consortium name="The Broad Institute Genome Assembly &amp; Analysis Group"/>
            <consortium name="Computational R&amp;D Group"/>
            <consortium name="and Sequencing Platform"/>
            <person name="Di Palma F."/>
            <person name="Alfoldi J."/>
            <person name="Johnson J."/>
            <person name="Berlin A."/>
            <person name="Gnerre S."/>
            <person name="Jaffe D."/>
            <person name="MacCallum I."/>
            <person name="Young S."/>
            <person name="Walker B.J."/>
            <person name="Lander E.S."/>
            <person name="Lindblad-Toh K."/>
        </authorList>
    </citation>
    <scope>NUCLEOTIDE SEQUENCE [LARGE SCALE GENOMIC DNA]</scope>
</reference>
<evidence type="ECO:0000259" key="8">
    <source>
        <dbReference type="PROSITE" id="PS50888"/>
    </source>
</evidence>
<dbReference type="InterPro" id="IPR056192">
    <property type="entry name" value="bHLH_NPAS4"/>
</dbReference>
<feature type="domain" description="BHLH" evidence="8">
    <location>
        <begin position="39"/>
        <end position="92"/>
    </location>
</feature>
<dbReference type="eggNOG" id="ENOG502QRXX">
    <property type="taxonomic scope" value="Eukaryota"/>
</dbReference>
<feature type="region of interest" description="Disordered" evidence="6">
    <location>
        <begin position="598"/>
        <end position="617"/>
    </location>
</feature>
<dbReference type="GO" id="GO:0005634">
    <property type="term" value="C:nucleus"/>
    <property type="evidence" value="ECO:0000318"/>
    <property type="project" value="GO_Central"/>
</dbReference>
<keyword evidence="5" id="KW-0539">Nucleus</keyword>
<keyword evidence="4" id="KW-0804">Transcription</keyword>
<feature type="region of interest" description="Disordered" evidence="6">
    <location>
        <begin position="362"/>
        <end position="410"/>
    </location>
</feature>
<evidence type="ECO:0000256" key="6">
    <source>
        <dbReference type="SAM" id="MobiDB-lite"/>
    </source>
</evidence>
<evidence type="ECO:0000256" key="4">
    <source>
        <dbReference type="ARBA" id="ARBA00023163"/>
    </source>
</evidence>
<dbReference type="CDD" id="cd19697">
    <property type="entry name" value="bHLH-PAS_NPAS4_PASD10"/>
    <property type="match status" value="1"/>
</dbReference>
<dbReference type="HOGENOM" id="CLU_400037_0_0_1"/>
<feature type="compositionally biased region" description="Polar residues" evidence="6">
    <location>
        <begin position="369"/>
        <end position="400"/>
    </location>
</feature>
<reference evidence="9" key="3">
    <citation type="submission" date="2025-09" db="UniProtKB">
        <authorList>
            <consortium name="Ensembl"/>
        </authorList>
    </citation>
    <scope>IDENTIFICATION</scope>
</reference>
<evidence type="ECO:0000313" key="9">
    <source>
        <dbReference type="Ensembl" id="ENSLOCP00000019527.1"/>
    </source>
</evidence>
<dbReference type="OMA" id="CHQSPSD"/>
<dbReference type="PANTHER" id="PTHR23043:SF37">
    <property type="entry name" value="NPAS4 PROTEIN"/>
    <property type="match status" value="1"/>
</dbReference>
<evidence type="ECO:0000256" key="1">
    <source>
        <dbReference type="ARBA" id="ARBA00004123"/>
    </source>
</evidence>
<dbReference type="Bgee" id="ENSLOCG00000015860">
    <property type="expression patterns" value="Expressed in heart"/>
</dbReference>
<dbReference type="GeneTree" id="ENSGT00530000064165"/>
<dbReference type="GO" id="GO:0000981">
    <property type="term" value="F:DNA-binding transcription factor activity, RNA polymerase II-specific"/>
    <property type="evidence" value="ECO:0000318"/>
    <property type="project" value="GO_Central"/>
</dbReference>
<dbReference type="FunFam" id="3.30.450.20:FF:000364">
    <property type="entry name" value="Neuronal PAS domain-containing protein 4-like"/>
    <property type="match status" value="1"/>
</dbReference>
<dbReference type="InterPro" id="IPR013655">
    <property type="entry name" value="PAS_fold_3"/>
</dbReference>
<evidence type="ECO:0000256" key="2">
    <source>
        <dbReference type="ARBA" id="ARBA00023015"/>
    </source>
</evidence>
<organism evidence="9 10">
    <name type="scientific">Lepisosteus oculatus</name>
    <name type="common">Spotted gar</name>
    <dbReference type="NCBI Taxonomy" id="7918"/>
    <lineage>
        <taxon>Eukaryota</taxon>
        <taxon>Metazoa</taxon>
        <taxon>Chordata</taxon>
        <taxon>Craniata</taxon>
        <taxon>Vertebrata</taxon>
        <taxon>Euteleostomi</taxon>
        <taxon>Actinopterygii</taxon>
        <taxon>Neopterygii</taxon>
        <taxon>Holostei</taxon>
        <taxon>Semionotiformes</taxon>
        <taxon>Lepisosteidae</taxon>
        <taxon>Lepisosteus</taxon>
    </lineage>
</organism>
<dbReference type="GO" id="GO:0046983">
    <property type="term" value="F:protein dimerization activity"/>
    <property type="evidence" value="ECO:0007669"/>
    <property type="project" value="InterPro"/>
</dbReference>
<reference evidence="9" key="2">
    <citation type="submission" date="2025-08" db="UniProtKB">
        <authorList>
            <consortium name="Ensembl"/>
        </authorList>
    </citation>
    <scope>IDENTIFICATION</scope>
</reference>
<dbReference type="GO" id="GO:0000977">
    <property type="term" value="F:RNA polymerase II transcription regulatory region sequence-specific DNA binding"/>
    <property type="evidence" value="ECO:0000318"/>
    <property type="project" value="GO_Central"/>
</dbReference>
<dbReference type="CDD" id="cd00130">
    <property type="entry name" value="PAS"/>
    <property type="match status" value="2"/>
</dbReference>
<dbReference type="SMART" id="SM00091">
    <property type="entry name" value="PAS"/>
    <property type="match status" value="2"/>
</dbReference>
<dbReference type="InterPro" id="IPR035965">
    <property type="entry name" value="PAS-like_dom_sf"/>
</dbReference>
<dbReference type="PANTHER" id="PTHR23043">
    <property type="entry name" value="HYPOXIA-INDUCIBLE FACTOR 1 ALPHA"/>
    <property type="match status" value="1"/>
</dbReference>
<dbReference type="GO" id="GO:0005667">
    <property type="term" value="C:transcription regulator complex"/>
    <property type="evidence" value="ECO:0000318"/>
    <property type="project" value="GO_Central"/>
</dbReference>
<evidence type="ECO:0008006" key="11">
    <source>
        <dbReference type="Google" id="ProtNLM"/>
    </source>
</evidence>
<dbReference type="InParanoid" id="W5NFW8"/>
<dbReference type="Proteomes" id="UP000018468">
    <property type="component" value="Linkage group LG16"/>
</dbReference>
<feature type="domain" description="PAS" evidence="7">
    <location>
        <begin position="106"/>
        <end position="177"/>
    </location>
</feature>
<dbReference type="Pfam" id="PF08447">
    <property type="entry name" value="PAS_3"/>
    <property type="match status" value="1"/>
</dbReference>
<dbReference type="PROSITE" id="PS50112">
    <property type="entry name" value="PAS"/>
    <property type="match status" value="1"/>
</dbReference>
<keyword evidence="2" id="KW-0805">Transcription regulation</keyword>
<dbReference type="Pfam" id="PF23183">
    <property type="entry name" value="bHLH_NPAS4"/>
    <property type="match status" value="1"/>
</dbReference>
<evidence type="ECO:0000256" key="3">
    <source>
        <dbReference type="ARBA" id="ARBA00023125"/>
    </source>
</evidence>
<dbReference type="Ensembl" id="ENSLOCT00000019559.1">
    <property type="protein sequence ID" value="ENSLOCP00000019527.1"/>
    <property type="gene ID" value="ENSLOCG00000015860.1"/>
</dbReference>
<dbReference type="PROSITE" id="PS50888">
    <property type="entry name" value="BHLH"/>
    <property type="match status" value="1"/>
</dbReference>
<evidence type="ECO:0000313" key="10">
    <source>
        <dbReference type="Proteomes" id="UP000018468"/>
    </source>
</evidence>
<dbReference type="AlphaFoldDB" id="W5NFW8"/>
<keyword evidence="3" id="KW-0238">DNA-binding</keyword>
<dbReference type="SUPFAM" id="SSF55785">
    <property type="entry name" value="PYP-like sensor domain (PAS domain)"/>
    <property type="match status" value="2"/>
</dbReference>
<dbReference type="InterPro" id="IPR011598">
    <property type="entry name" value="bHLH_dom"/>
</dbReference>
<proteinExistence type="predicted"/>
<accession>W5NFW8</accession>
<keyword evidence="10" id="KW-1185">Reference proteome</keyword>
<evidence type="ECO:0000256" key="5">
    <source>
        <dbReference type="ARBA" id="ARBA00023242"/>
    </source>
</evidence>
<name>W5NFW8_LEPOC</name>
<dbReference type="GO" id="GO:0006357">
    <property type="term" value="P:regulation of transcription by RNA polymerase II"/>
    <property type="evidence" value="ECO:0000318"/>
    <property type="project" value="GO_Central"/>
</dbReference>
<dbReference type="Gene3D" id="3.30.450.20">
    <property type="entry name" value="PAS domain"/>
    <property type="match status" value="2"/>
</dbReference>
<comment type="subcellular location">
    <subcellularLocation>
        <location evidence="1">Nucleus</location>
    </subcellularLocation>
</comment>
<dbReference type="InterPro" id="IPR000014">
    <property type="entry name" value="PAS"/>
</dbReference>
<dbReference type="STRING" id="7918.ENSLOCP00000019527"/>
<protein>
    <recommendedName>
        <fullName evidence="11">Neuronal PAS domain-containing protein 4-like</fullName>
    </recommendedName>
</protein>
<sequence>MTVSCEYCKEALGARPGTFSCSSPCSNADASITPGLRFKRFRSTKGASKARRDHINAEIRNMRALLPISQKEKDRLSYLHTMSAICTYIRKSVFFQELHSEPGESSLFPYEDFLQALPGFIVATTSEGKLIYISENVSKFLGFSMVDLLQGDSFYDIVENADVETAKSHLQTGSSSETETAFVCRMHTSRAFRLRHGGSCPVLVRGRFQLGASPGSSPVFIALCSPVVSWLHDTDACCFVPHFQSLHGLDMAFTEVPDSVVLHLGYSNEEMICRPWYSLLHPDDLAFAAAQHKILLKADDDMPVEMVLRMQCKNLSWTCFYIVAVKDSRSQSVSCTNYIISETEATFLSEQIHAHVNCRSRTSSHRSSNHYQISPEASDTSQSFTDSPAQNLKRQMNEGNPTEEPRIKTSRISEPSISLYYSTLNNQPSGGSPPPVLSDCLELPSTPPYSPDFQGSPILQEEASSSAFTISDFLLESYSFPESLQSPTAESLPYSVLSALPSPHAAAEALPGIADAAIGINSFGVAWAMSPQLPGSPPHDLSSCSSDVHLVPDCLQLEDVCGGVSDCSFHPDDFGIPESLPAGVPPYLVPHGSVSSAGLPTSLPTPDASPTSESSFHYSEKEQAEISILARQISSLASSFDTRQSVDHVLSALRPSESEAVLSEEVIYGILKELDVVQAKDCLPHCSPTSDRCAESQPSCSDSACALEGIHPALDTCIRRSSCNGYANELYQLNEYLHNSLQQDGLVEESMY</sequence>
<dbReference type="EMBL" id="AHAT01034961">
    <property type="status" value="NOT_ANNOTATED_CDS"/>
    <property type="molecule type" value="Genomic_DNA"/>
</dbReference>
<dbReference type="EMBL" id="AHAT01034960">
    <property type="status" value="NOT_ANNOTATED_CDS"/>
    <property type="molecule type" value="Genomic_DNA"/>
</dbReference>
<evidence type="ECO:0000259" key="7">
    <source>
        <dbReference type="PROSITE" id="PS50112"/>
    </source>
</evidence>